<evidence type="ECO:0000256" key="7">
    <source>
        <dbReference type="ARBA" id="ARBA00022968"/>
    </source>
</evidence>
<dbReference type="PANTHER" id="PTHR31741:SF6">
    <property type="entry name" value="PROTEIN EMBRYO SAC DEVELOPMENT ARREST 30"/>
    <property type="match status" value="1"/>
</dbReference>
<feature type="region of interest" description="Disordered" evidence="14">
    <location>
        <begin position="413"/>
        <end position="435"/>
    </location>
</feature>
<keyword evidence="6" id="KW-0812">Transmembrane</keyword>
<dbReference type="GO" id="GO:0009507">
    <property type="term" value="C:chloroplast"/>
    <property type="evidence" value="ECO:0007669"/>
    <property type="project" value="TreeGrafter"/>
</dbReference>
<evidence type="ECO:0000256" key="10">
    <source>
        <dbReference type="ARBA" id="ARBA00023180"/>
    </source>
</evidence>
<feature type="compositionally biased region" description="Pro residues" evidence="14">
    <location>
        <begin position="422"/>
        <end position="432"/>
    </location>
</feature>
<comment type="caution">
    <text evidence="15">The sequence shown here is derived from an EMBL/GenBank/DDBJ whole genome shotgun (WGS) entry which is preliminary data.</text>
</comment>
<dbReference type="GO" id="GO:0016020">
    <property type="term" value="C:membrane"/>
    <property type="evidence" value="ECO:0007669"/>
    <property type="project" value="UniProtKB-SubCell"/>
</dbReference>
<protein>
    <recommendedName>
        <fullName evidence="13">O-fucosyltransferase family protein</fullName>
    </recommendedName>
</protein>
<evidence type="ECO:0000256" key="1">
    <source>
        <dbReference type="ARBA" id="ARBA00004606"/>
    </source>
</evidence>
<comment type="pathway">
    <text evidence="2">Glycan metabolism.</text>
</comment>
<dbReference type="Pfam" id="PF10250">
    <property type="entry name" value="O-FucT"/>
    <property type="match status" value="1"/>
</dbReference>
<sequence>MKSKVKWAALGGLVLSFVSLLVHLFLAKSSANLVQYTAFATFADDLTPNHPIKKGFAYRSLWGKIKSLEALQHYADPRSTYTVPLEQNNGFIYAKIFGSFEKIRNSICDLVTVARLLNATLVIPEIHESTQSRGISSKFRSFSYLYDEEKFIASLTNDVVVVKDLPPTLKKARRKKEFPIFKPRIATSPTFYISEVLPKLRKTKAIGLILSDGGCLQSILPPSLAEYQRLRCRVAFHALQFRTEIQSLGWLMVERSFFQHRLRAAGQPYLAYNPGLKRDNLAYNGCAELFQDVHTELIQHRRAQMIRQGILNEDLMVDSHARRRNGSCPLMPEEVGLLLRAMGYPPRTRIYMAGSEIFGGQRIIIPLRAMYTNLVDRTSLCSTSELDNLIGPETSLPPDPIHLLPVKSEKQLKDEWDTGGPRPRPLPPPPDRPIYRHEKEGWYGWIAEKDSEPDSTPRDLREQAHRLLWDALDYIVSVEADAFFPGFDNDGSVWPDFSSLVMGNRLYNKASSRTFRPDRKYLAELFNATAERLYYPPRNWTLSVRKHLNRSTSEDGLTKKAHLSKPKLFLSHPIPECSCSTAKALEILNSEKDRSALHLLYGGQTRCPKAIEERVKSEESDPEEVDSREDEAEMEGQLDSESTSGTDAIPSLEQDEEMDPDD</sequence>
<evidence type="ECO:0000256" key="5">
    <source>
        <dbReference type="ARBA" id="ARBA00022679"/>
    </source>
</evidence>
<dbReference type="AlphaFoldDB" id="A0A328DFR3"/>
<name>A0A328DFR3_9ASTE</name>
<evidence type="ECO:0000313" key="16">
    <source>
        <dbReference type="Proteomes" id="UP000249390"/>
    </source>
</evidence>
<dbReference type="GO" id="GO:0006004">
    <property type="term" value="P:fucose metabolic process"/>
    <property type="evidence" value="ECO:0007669"/>
    <property type="project" value="UniProtKB-KW"/>
</dbReference>
<dbReference type="InterPro" id="IPR019378">
    <property type="entry name" value="GDP-Fuc_O-FucTrfase"/>
</dbReference>
<comment type="subcellular location">
    <subcellularLocation>
        <location evidence="1">Membrane</location>
        <topology evidence="1">Single-pass type II membrane protein</topology>
    </subcellularLocation>
</comment>
<reference evidence="15 16" key="1">
    <citation type="submission" date="2018-06" db="EMBL/GenBank/DDBJ databases">
        <title>The Genome of Cuscuta australis (Dodder) Provides Insight into the Evolution of Plant Parasitism.</title>
        <authorList>
            <person name="Liu H."/>
        </authorList>
    </citation>
    <scope>NUCLEOTIDE SEQUENCE [LARGE SCALE GENOMIC DNA]</scope>
    <source>
        <strain evidence="16">cv. Yunnan</strain>
        <tissue evidence="15">Vines</tissue>
    </source>
</reference>
<evidence type="ECO:0000256" key="9">
    <source>
        <dbReference type="ARBA" id="ARBA00023136"/>
    </source>
</evidence>
<dbReference type="Proteomes" id="UP000249390">
    <property type="component" value="Unassembled WGS sequence"/>
</dbReference>
<evidence type="ECO:0000256" key="6">
    <source>
        <dbReference type="ARBA" id="ARBA00022692"/>
    </source>
</evidence>
<keyword evidence="16" id="KW-1185">Reference proteome</keyword>
<evidence type="ECO:0000256" key="13">
    <source>
        <dbReference type="ARBA" id="ARBA00030350"/>
    </source>
</evidence>
<dbReference type="InterPro" id="IPR024709">
    <property type="entry name" value="FucosylTrfase_pln"/>
</dbReference>
<dbReference type="GO" id="GO:0016757">
    <property type="term" value="F:glycosyltransferase activity"/>
    <property type="evidence" value="ECO:0007669"/>
    <property type="project" value="UniProtKB-KW"/>
</dbReference>
<keyword evidence="12" id="KW-0119">Carbohydrate metabolism</keyword>
<accession>A0A328DFR3</accession>
<evidence type="ECO:0000256" key="12">
    <source>
        <dbReference type="ARBA" id="ARBA00023277"/>
    </source>
</evidence>
<gene>
    <name evidence="15" type="ORF">DM860_009853</name>
</gene>
<evidence type="ECO:0000256" key="4">
    <source>
        <dbReference type="ARBA" id="ARBA00022676"/>
    </source>
</evidence>
<evidence type="ECO:0000256" key="2">
    <source>
        <dbReference type="ARBA" id="ARBA00004881"/>
    </source>
</evidence>
<keyword evidence="5" id="KW-0808">Transferase</keyword>
<evidence type="ECO:0000256" key="8">
    <source>
        <dbReference type="ARBA" id="ARBA00022989"/>
    </source>
</evidence>
<keyword evidence="8" id="KW-1133">Transmembrane helix</keyword>
<feature type="compositionally biased region" description="Acidic residues" evidence="14">
    <location>
        <begin position="620"/>
        <end position="638"/>
    </location>
</feature>
<evidence type="ECO:0000256" key="3">
    <source>
        <dbReference type="ARBA" id="ARBA00007737"/>
    </source>
</evidence>
<comment type="similarity">
    <text evidence="3">Belongs to the glycosyltransferase GT106 family.</text>
</comment>
<dbReference type="PANTHER" id="PTHR31741">
    <property type="entry name" value="OS02G0726500 PROTEIN-RELATED"/>
    <property type="match status" value="1"/>
</dbReference>
<feature type="compositionally biased region" description="Acidic residues" evidence="14">
    <location>
        <begin position="653"/>
        <end position="662"/>
    </location>
</feature>
<keyword evidence="9" id="KW-0472">Membrane</keyword>
<evidence type="ECO:0000313" key="15">
    <source>
        <dbReference type="EMBL" id="RAL43071.1"/>
    </source>
</evidence>
<feature type="region of interest" description="Disordered" evidence="14">
    <location>
        <begin position="613"/>
        <end position="662"/>
    </location>
</feature>
<organism evidence="15 16">
    <name type="scientific">Cuscuta australis</name>
    <dbReference type="NCBI Taxonomy" id="267555"/>
    <lineage>
        <taxon>Eukaryota</taxon>
        <taxon>Viridiplantae</taxon>
        <taxon>Streptophyta</taxon>
        <taxon>Embryophyta</taxon>
        <taxon>Tracheophyta</taxon>
        <taxon>Spermatophyta</taxon>
        <taxon>Magnoliopsida</taxon>
        <taxon>eudicotyledons</taxon>
        <taxon>Gunneridae</taxon>
        <taxon>Pentapetalae</taxon>
        <taxon>asterids</taxon>
        <taxon>lamiids</taxon>
        <taxon>Solanales</taxon>
        <taxon>Convolvulaceae</taxon>
        <taxon>Cuscuteae</taxon>
        <taxon>Cuscuta</taxon>
        <taxon>Cuscuta subgen. Grammica</taxon>
        <taxon>Cuscuta sect. Cleistogrammica</taxon>
    </lineage>
</organism>
<evidence type="ECO:0000256" key="14">
    <source>
        <dbReference type="SAM" id="MobiDB-lite"/>
    </source>
</evidence>
<proteinExistence type="inferred from homology"/>
<keyword evidence="7" id="KW-0735">Signal-anchor</keyword>
<keyword evidence="4" id="KW-0328">Glycosyltransferase</keyword>
<keyword evidence="11" id="KW-0294">Fucose metabolism</keyword>
<evidence type="ECO:0000256" key="11">
    <source>
        <dbReference type="ARBA" id="ARBA00023253"/>
    </source>
</evidence>
<dbReference type="EMBL" id="NQVE01000161">
    <property type="protein sequence ID" value="RAL43071.1"/>
    <property type="molecule type" value="Genomic_DNA"/>
</dbReference>
<dbReference type="PIRSF" id="PIRSF009360">
    <property type="entry name" value="UCP009360"/>
    <property type="match status" value="1"/>
</dbReference>
<keyword evidence="10" id="KW-0325">Glycoprotein</keyword>
<dbReference type="GO" id="GO:0005794">
    <property type="term" value="C:Golgi apparatus"/>
    <property type="evidence" value="ECO:0007669"/>
    <property type="project" value="TreeGrafter"/>
</dbReference>